<proteinExistence type="evidence at transcript level"/>
<feature type="non-terminal residue" evidence="1">
    <location>
        <position position="1"/>
    </location>
</feature>
<sequence>QSVKEKFSWKRFAPFSPPKKRAKGDIFSNLVSKRQGKGFADKEADQKVCQHN</sequence>
<organism evidence="1">
    <name type="scientific">Jatropha curcas</name>
    <name type="common">Barbados nut</name>
    <dbReference type="NCBI Taxonomy" id="180498"/>
    <lineage>
        <taxon>Eukaryota</taxon>
        <taxon>Viridiplantae</taxon>
        <taxon>Streptophyta</taxon>
        <taxon>Embryophyta</taxon>
        <taxon>Tracheophyta</taxon>
        <taxon>Spermatophyta</taxon>
        <taxon>Magnoliopsida</taxon>
        <taxon>eudicotyledons</taxon>
        <taxon>Gunneridae</taxon>
        <taxon>Pentapetalae</taxon>
        <taxon>rosids</taxon>
        <taxon>fabids</taxon>
        <taxon>Malpighiales</taxon>
        <taxon>Euphorbiaceae</taxon>
        <taxon>Crotonoideae</taxon>
        <taxon>Jatropheae</taxon>
        <taxon>Jatropha</taxon>
    </lineage>
</organism>
<dbReference type="EMBL" id="GQ906396">
    <property type="protein sequence ID" value="ADU56192.1"/>
    <property type="molecule type" value="mRNA"/>
</dbReference>
<name>E9JFX3_JATCU</name>
<protein>
    <submittedName>
        <fullName evidence="1">Uncharacterized protein</fullName>
    </submittedName>
</protein>
<reference evidence="1" key="1">
    <citation type="submission" date="2009-09" db="EMBL/GenBank/DDBJ databases">
        <authorList>
            <person name="Eswaran N."/>
            <person name="Sathram B."/>
            <person name="Anantharaman B."/>
            <person name="Johnson T.S."/>
        </authorList>
    </citation>
    <scope>NUCLEOTIDE SEQUENCE</scope>
</reference>
<dbReference type="AlphaFoldDB" id="E9JFX3"/>
<accession>E9JFX3</accession>
<evidence type="ECO:0000313" key="1">
    <source>
        <dbReference type="EMBL" id="ADU56192.1"/>
    </source>
</evidence>